<keyword evidence="2 12" id="KW-0813">Transport</keyword>
<comment type="subcellular location">
    <subcellularLocation>
        <location evidence="12">Cell membrane</location>
        <topology evidence="12">Single-pass membrane protein</topology>
    </subcellularLocation>
    <subcellularLocation>
        <location evidence="11">Endomembrane system</location>
        <topology evidence="11">Single-pass membrane protein</topology>
    </subcellularLocation>
</comment>
<keyword evidence="5 12" id="KW-0375">Hydrogen ion transport</keyword>
<dbReference type="Pfam" id="PF00430">
    <property type="entry name" value="ATP-synt_B"/>
    <property type="match status" value="1"/>
</dbReference>
<evidence type="ECO:0000256" key="1">
    <source>
        <dbReference type="ARBA" id="ARBA00005513"/>
    </source>
</evidence>
<comment type="function">
    <text evidence="12">Component of the F(0) channel, it forms part of the peripheral stalk, linking F(1) to F(0).</text>
</comment>
<evidence type="ECO:0000256" key="4">
    <source>
        <dbReference type="ARBA" id="ARBA00022692"/>
    </source>
</evidence>
<evidence type="ECO:0000256" key="6">
    <source>
        <dbReference type="ARBA" id="ARBA00022989"/>
    </source>
</evidence>
<evidence type="ECO:0000256" key="2">
    <source>
        <dbReference type="ARBA" id="ARBA00022448"/>
    </source>
</evidence>
<dbReference type="Proteomes" id="UP000018745">
    <property type="component" value="Chromosome"/>
</dbReference>
<keyword evidence="4 12" id="KW-0812">Transmembrane</keyword>
<evidence type="ECO:0000256" key="13">
    <source>
        <dbReference type="RuleBase" id="RU003848"/>
    </source>
</evidence>
<dbReference type="InterPro" id="IPR002146">
    <property type="entry name" value="ATP_synth_b/b'su_bac/chlpt"/>
</dbReference>
<evidence type="ECO:0000256" key="12">
    <source>
        <dbReference type="HAMAP-Rule" id="MF_01398"/>
    </source>
</evidence>
<comment type="function">
    <text evidence="10 12">F(1)F(0) ATP synthase produces ATP from ADP in the presence of a proton or sodium gradient. F-type ATPases consist of two structural domains, F(1) containing the extramembraneous catalytic core and F(0) containing the membrane proton channel, linked together by a central stalk and a peripheral stalk. During catalysis, ATP synthesis in the catalytic domain of F(1) is coupled via a rotary mechanism of the central stalk subunits to proton translocation.</text>
</comment>
<dbReference type="RefSeq" id="WP_024071377.1">
    <property type="nucleotide sequence ID" value="NC_023062.1"/>
</dbReference>
<dbReference type="EMBL" id="CP006935">
    <property type="protein sequence ID" value="AHC40024.1"/>
    <property type="molecule type" value="Genomic_DNA"/>
</dbReference>
<evidence type="ECO:0000256" key="9">
    <source>
        <dbReference type="ARBA" id="ARBA00023310"/>
    </source>
</evidence>
<dbReference type="HAMAP" id="MF_01398">
    <property type="entry name" value="ATP_synth_b_bprime"/>
    <property type="match status" value="1"/>
</dbReference>
<accession>A0ABN4BQA2</accession>
<keyword evidence="6 12" id="KW-1133">Transmembrane helix</keyword>
<organism evidence="15 16">
    <name type="scientific">Mycoplasma ovis str. Michigan</name>
    <dbReference type="NCBI Taxonomy" id="1415773"/>
    <lineage>
        <taxon>Bacteria</taxon>
        <taxon>Bacillati</taxon>
        <taxon>Mycoplasmatota</taxon>
        <taxon>Mollicutes</taxon>
        <taxon>Mycoplasmataceae</taxon>
        <taxon>Mycoplasma</taxon>
    </lineage>
</organism>
<keyword evidence="3 12" id="KW-0138">CF(0)</keyword>
<evidence type="ECO:0000256" key="7">
    <source>
        <dbReference type="ARBA" id="ARBA00023065"/>
    </source>
</evidence>
<dbReference type="NCBIfam" id="TIGR01144">
    <property type="entry name" value="ATP_synt_b"/>
    <property type="match status" value="1"/>
</dbReference>
<keyword evidence="7 12" id="KW-0406">Ion transport</keyword>
<feature type="transmembrane region" description="Helical" evidence="12">
    <location>
        <begin position="24"/>
        <end position="47"/>
    </location>
</feature>
<gene>
    <name evidence="12" type="primary">atpF</name>
    <name evidence="15" type="ORF">OVS_03045</name>
</gene>
<evidence type="ECO:0000256" key="3">
    <source>
        <dbReference type="ARBA" id="ARBA00022547"/>
    </source>
</evidence>
<feature type="coiled-coil region" evidence="14">
    <location>
        <begin position="68"/>
        <end position="143"/>
    </location>
</feature>
<comment type="similarity">
    <text evidence="1 12 13">Belongs to the ATPase B chain family.</text>
</comment>
<keyword evidence="12" id="KW-1003">Cell membrane</keyword>
<evidence type="ECO:0000313" key="15">
    <source>
        <dbReference type="EMBL" id="AHC40024.1"/>
    </source>
</evidence>
<comment type="subunit">
    <text evidence="12">F-type ATPases have 2 components, F(1) - the catalytic core - and F(0) - the membrane proton channel. F(1) has five subunits: alpha(3), beta(3), gamma(1), delta(1), epsilon(1). F(0) has three main subunits: a(1), b(2) and c(10-14). The alpha and beta chains form an alternating ring which encloses part of the gamma chain. F(1) is attached to F(0) by a central stalk formed by the gamma and epsilon chains, while a peripheral stalk is formed by the delta and b chains.</text>
</comment>
<evidence type="ECO:0000256" key="11">
    <source>
        <dbReference type="ARBA" id="ARBA00037847"/>
    </source>
</evidence>
<sequence>MYISSGNGLTEIKDLVTLFLNGQMGGVIVAHLVSSISVIVFIIYFFWKPTNKFINTQKEKLDKVHIDLSHATKETKKALTDLQKAQQDFVSERKQFLKDRQEKEKSILEQRIQEAEKAKQEIIDEANKRVKLMEEEARKTVNQQIITLSVELAEKLIKGTINQKTQSKIIDGYLEELDTVFKNSMEKDKIEQTINKKS</sequence>
<reference evidence="15 16" key="1">
    <citation type="journal article" date="2014" name="Genome Announc.">
        <title>Complete Genome Sequence of Mycoplasma ovis Strain Michigan, a Hemoplasma of Sheep with Two Distinct 16S rRNA Genes.</title>
        <authorList>
            <person name="Deshuillers P.L."/>
            <person name="Santos A.P."/>
            <person name="do Nascimento N.C."/>
            <person name="Hampel J.A."/>
            <person name="Bergin I.L."/>
            <person name="Dyson M.C."/>
            <person name="Messick J.B."/>
        </authorList>
    </citation>
    <scope>NUCLEOTIDE SEQUENCE [LARGE SCALE GENOMIC DNA]</scope>
    <source>
        <strain evidence="15 16">Michigan</strain>
    </source>
</reference>
<keyword evidence="9 12" id="KW-0066">ATP synthesis</keyword>
<dbReference type="PANTHER" id="PTHR33445:SF2">
    <property type="entry name" value="ATP SYNTHASE SUBUNIT B', CHLOROPLASTIC"/>
    <property type="match status" value="1"/>
</dbReference>
<evidence type="ECO:0000256" key="14">
    <source>
        <dbReference type="SAM" id="Coils"/>
    </source>
</evidence>
<keyword evidence="8 12" id="KW-0472">Membrane</keyword>
<evidence type="ECO:0000313" key="16">
    <source>
        <dbReference type="Proteomes" id="UP000018745"/>
    </source>
</evidence>
<dbReference type="PANTHER" id="PTHR33445">
    <property type="entry name" value="ATP SYNTHASE SUBUNIT B', CHLOROPLASTIC"/>
    <property type="match status" value="1"/>
</dbReference>
<evidence type="ECO:0000256" key="5">
    <source>
        <dbReference type="ARBA" id="ARBA00022781"/>
    </source>
</evidence>
<proteinExistence type="inferred from homology"/>
<protein>
    <recommendedName>
        <fullName evidence="12">ATP synthase subunit b</fullName>
    </recommendedName>
    <alternativeName>
        <fullName evidence="12">ATP synthase F(0) sector subunit b</fullName>
    </alternativeName>
    <alternativeName>
        <fullName evidence="12">ATPase subunit I</fullName>
    </alternativeName>
    <alternativeName>
        <fullName evidence="12">F-type ATPase subunit b</fullName>
        <shortName evidence="12">F-ATPase subunit b</shortName>
    </alternativeName>
</protein>
<evidence type="ECO:0000256" key="10">
    <source>
        <dbReference type="ARBA" id="ARBA00025198"/>
    </source>
</evidence>
<keyword evidence="14" id="KW-0175">Coiled coil</keyword>
<name>A0ABN4BQA2_9MOLU</name>
<keyword evidence="16" id="KW-1185">Reference proteome</keyword>
<dbReference type="InterPro" id="IPR050059">
    <property type="entry name" value="ATP_synthase_B_chain"/>
</dbReference>
<dbReference type="CDD" id="cd06503">
    <property type="entry name" value="ATP-synt_Fo_b"/>
    <property type="match status" value="1"/>
</dbReference>
<evidence type="ECO:0000256" key="8">
    <source>
        <dbReference type="ARBA" id="ARBA00023136"/>
    </source>
</evidence>
<dbReference type="InterPro" id="IPR005864">
    <property type="entry name" value="ATP_synth_F0_bsu_bac"/>
</dbReference>